<gene>
    <name evidence="2" type="ORF">PGLA2088_LOCUS3571</name>
</gene>
<keyword evidence="1" id="KW-1133">Transmembrane helix</keyword>
<feature type="transmembrane region" description="Helical" evidence="1">
    <location>
        <begin position="104"/>
        <end position="129"/>
    </location>
</feature>
<reference evidence="2" key="1">
    <citation type="submission" date="2021-02" db="EMBL/GenBank/DDBJ databases">
        <authorList>
            <person name="Dougan E. K."/>
            <person name="Rhodes N."/>
            <person name="Thang M."/>
            <person name="Chan C."/>
        </authorList>
    </citation>
    <scope>NUCLEOTIDE SEQUENCE</scope>
</reference>
<feature type="transmembrane region" description="Helical" evidence="1">
    <location>
        <begin position="59"/>
        <end position="92"/>
    </location>
</feature>
<dbReference type="AlphaFoldDB" id="A0A813I3J0"/>
<dbReference type="EMBL" id="CAJNNW010003132">
    <property type="protein sequence ID" value="CAE8645044.1"/>
    <property type="molecule type" value="Genomic_DNA"/>
</dbReference>
<evidence type="ECO:0000313" key="3">
    <source>
        <dbReference type="Proteomes" id="UP000626109"/>
    </source>
</evidence>
<evidence type="ECO:0008006" key="4">
    <source>
        <dbReference type="Google" id="ProtNLM"/>
    </source>
</evidence>
<sequence length="207" mass="21638">MAPPVDRAEQMRQRLAAKVSGASSGGSGKTGGSSGGALLAFLPGPKAVLAAGKTTSWCLWAASLVFLVVTLVLGQSLPLVVFSFVHACYCANFSRTDLALQVRLVCLGLALIGGLAQMLRILVCLTLLASTAADLAVGYNIWERVLYLVPANRPENPEDISIDLILRVFMEPPNKKASAFTVKPKAGFTAEAIAAAPASGNRKGRKA</sequence>
<comment type="caution">
    <text evidence="2">The sequence shown here is derived from an EMBL/GenBank/DDBJ whole genome shotgun (WGS) entry which is preliminary data.</text>
</comment>
<accession>A0A813I3J0</accession>
<proteinExistence type="predicted"/>
<keyword evidence="1" id="KW-0472">Membrane</keyword>
<dbReference type="Proteomes" id="UP000626109">
    <property type="component" value="Unassembled WGS sequence"/>
</dbReference>
<organism evidence="2 3">
    <name type="scientific">Polarella glacialis</name>
    <name type="common">Dinoflagellate</name>
    <dbReference type="NCBI Taxonomy" id="89957"/>
    <lineage>
        <taxon>Eukaryota</taxon>
        <taxon>Sar</taxon>
        <taxon>Alveolata</taxon>
        <taxon>Dinophyceae</taxon>
        <taxon>Suessiales</taxon>
        <taxon>Suessiaceae</taxon>
        <taxon>Polarella</taxon>
    </lineage>
</organism>
<protein>
    <recommendedName>
        <fullName evidence="4">PRA1 family protein</fullName>
    </recommendedName>
</protein>
<name>A0A813I3J0_POLGL</name>
<evidence type="ECO:0000313" key="2">
    <source>
        <dbReference type="EMBL" id="CAE8645044.1"/>
    </source>
</evidence>
<evidence type="ECO:0000256" key="1">
    <source>
        <dbReference type="SAM" id="Phobius"/>
    </source>
</evidence>
<keyword evidence="1" id="KW-0812">Transmembrane</keyword>